<reference evidence="2" key="1">
    <citation type="journal article" date="2020" name="Nature">
        <title>Giant virus diversity and host interactions through global metagenomics.</title>
        <authorList>
            <person name="Schulz F."/>
            <person name="Roux S."/>
            <person name="Paez-Espino D."/>
            <person name="Jungbluth S."/>
            <person name="Walsh D.A."/>
            <person name="Denef V.J."/>
            <person name="McMahon K.D."/>
            <person name="Konstantinidis K.T."/>
            <person name="Eloe-Fadrosh E.A."/>
            <person name="Kyrpides N.C."/>
            <person name="Woyke T."/>
        </authorList>
    </citation>
    <scope>NUCLEOTIDE SEQUENCE</scope>
    <source>
        <strain evidence="2">GVMAG-S-ERX555931-87</strain>
    </source>
</reference>
<sequence>MKPILIYNIIYIIIMVILSLIESIYIIYMFNYFKTEKYLSHPFDVFTKKIDFIDHSEKENHICSLGNIVGYLLAIWFIVRHYIDKKYVKRYNNIIIYGVLIGCIMTNMNALIYFIPILLIEKCLNKI</sequence>
<feature type="transmembrane region" description="Helical" evidence="1">
    <location>
        <begin position="62"/>
        <end position="83"/>
    </location>
</feature>
<organism evidence="2">
    <name type="scientific">viral metagenome</name>
    <dbReference type="NCBI Taxonomy" id="1070528"/>
    <lineage>
        <taxon>unclassified sequences</taxon>
        <taxon>metagenomes</taxon>
        <taxon>organismal metagenomes</taxon>
    </lineage>
</organism>
<name>A0A6C0F416_9ZZZZ</name>
<evidence type="ECO:0000313" key="2">
    <source>
        <dbReference type="EMBL" id="QHT36446.1"/>
    </source>
</evidence>
<keyword evidence="1" id="KW-0812">Transmembrane</keyword>
<keyword evidence="1" id="KW-1133">Transmembrane helix</keyword>
<dbReference type="EMBL" id="MN738742">
    <property type="protein sequence ID" value="QHT36446.1"/>
    <property type="molecule type" value="Genomic_DNA"/>
</dbReference>
<evidence type="ECO:0000256" key="1">
    <source>
        <dbReference type="SAM" id="Phobius"/>
    </source>
</evidence>
<feature type="transmembrane region" description="Helical" evidence="1">
    <location>
        <begin position="95"/>
        <end position="120"/>
    </location>
</feature>
<feature type="transmembrane region" description="Helical" evidence="1">
    <location>
        <begin position="6"/>
        <end position="28"/>
    </location>
</feature>
<proteinExistence type="predicted"/>
<keyword evidence="1" id="KW-0472">Membrane</keyword>
<dbReference type="AlphaFoldDB" id="A0A6C0F416"/>
<protein>
    <submittedName>
        <fullName evidence="2">Uncharacterized protein</fullName>
    </submittedName>
</protein>
<accession>A0A6C0F416</accession>